<dbReference type="InterPro" id="IPR016071">
    <property type="entry name" value="Staphylococal_nuclease_OB-fold"/>
</dbReference>
<dbReference type="GO" id="GO:0016787">
    <property type="term" value="F:hydrolase activity"/>
    <property type="evidence" value="ECO:0007669"/>
    <property type="project" value="UniProtKB-KW"/>
</dbReference>
<proteinExistence type="predicted"/>
<sequence length="164" mass="18157">MRANRVNLSSLSALLLAGVLSLAQQASAQGQYQAEVVRILDGDTVEVLTASRNTKRVRLANIDAPERRQAFGEKSRQALAAMAFRQTVTVVDQGGDRYGRVIGVLLKDGRDLNAEMVKQGMAWVYTRYNNNPALPALERQARAARLGLWADHAPVAPWEFRRAR</sequence>
<dbReference type="Pfam" id="PF00565">
    <property type="entry name" value="SNase"/>
    <property type="match status" value="1"/>
</dbReference>
<dbReference type="PANTHER" id="PTHR12302:SF3">
    <property type="entry name" value="SERINE_THREONINE-PROTEIN KINASE 31"/>
    <property type="match status" value="1"/>
</dbReference>
<evidence type="ECO:0000256" key="2">
    <source>
        <dbReference type="ARBA" id="ARBA00022759"/>
    </source>
</evidence>
<keyword evidence="3" id="KW-0378">Hydrolase</keyword>
<dbReference type="Gene3D" id="2.40.50.90">
    <property type="match status" value="1"/>
</dbReference>
<dbReference type="InterPro" id="IPR035437">
    <property type="entry name" value="SNase_OB-fold_sf"/>
</dbReference>
<dbReference type="PANTHER" id="PTHR12302">
    <property type="entry name" value="EBNA2 BINDING PROTEIN P100"/>
    <property type="match status" value="1"/>
</dbReference>
<keyword evidence="7" id="KW-1185">Reference proteome</keyword>
<reference evidence="6 7" key="1">
    <citation type="submission" date="2016-10" db="EMBL/GenBank/DDBJ databases">
        <authorList>
            <person name="Varghese N."/>
            <person name="Submissions S."/>
        </authorList>
    </citation>
    <scope>NUCLEOTIDE SEQUENCE [LARGE SCALE GENOMIC DNA]</scope>
    <source>
        <strain evidence="6 7">DSM 17833</strain>
    </source>
</reference>
<evidence type="ECO:0000313" key="6">
    <source>
        <dbReference type="EMBL" id="SCW90692.1"/>
    </source>
</evidence>
<dbReference type="AlphaFoldDB" id="A0AB37ZDS4"/>
<dbReference type="InterPro" id="IPR002071">
    <property type="entry name" value="Thermonucl_AS"/>
</dbReference>
<accession>A0AB37ZDS4</accession>
<protein>
    <submittedName>
        <fullName evidence="6">Micrococcal nuclease</fullName>
    </submittedName>
</protein>
<gene>
    <name evidence="6" type="ORF">SAMN05216370_0169</name>
</gene>
<evidence type="ECO:0000256" key="3">
    <source>
        <dbReference type="ARBA" id="ARBA00022801"/>
    </source>
</evidence>
<organism evidence="6 7">
    <name type="scientific">Pseudomonas peli</name>
    <dbReference type="NCBI Taxonomy" id="592361"/>
    <lineage>
        <taxon>Bacteria</taxon>
        <taxon>Pseudomonadati</taxon>
        <taxon>Pseudomonadota</taxon>
        <taxon>Gammaproteobacteria</taxon>
        <taxon>Pseudomonadales</taxon>
        <taxon>Pseudomonadaceae</taxon>
        <taxon>Pseudomonas</taxon>
    </lineage>
</organism>
<dbReference type="PROSITE" id="PS01123">
    <property type="entry name" value="TNASE_1"/>
    <property type="match status" value="1"/>
</dbReference>
<dbReference type="GO" id="GO:0003676">
    <property type="term" value="F:nucleic acid binding"/>
    <property type="evidence" value="ECO:0007669"/>
    <property type="project" value="InterPro"/>
</dbReference>
<evidence type="ECO:0000259" key="5">
    <source>
        <dbReference type="PROSITE" id="PS50830"/>
    </source>
</evidence>
<keyword evidence="2" id="KW-0255">Endonuclease</keyword>
<dbReference type="SUPFAM" id="SSF50199">
    <property type="entry name" value="Staphylococcal nuclease"/>
    <property type="match status" value="1"/>
</dbReference>
<keyword evidence="1" id="KW-0540">Nuclease</keyword>
<evidence type="ECO:0000256" key="1">
    <source>
        <dbReference type="ARBA" id="ARBA00022722"/>
    </source>
</evidence>
<keyword evidence="4" id="KW-0732">Signal</keyword>
<dbReference type="PROSITE" id="PS50830">
    <property type="entry name" value="TNASE_3"/>
    <property type="match status" value="1"/>
</dbReference>
<dbReference type="EMBL" id="FMTL01000018">
    <property type="protein sequence ID" value="SCW90692.1"/>
    <property type="molecule type" value="Genomic_DNA"/>
</dbReference>
<dbReference type="SMART" id="SM00318">
    <property type="entry name" value="SNc"/>
    <property type="match status" value="1"/>
</dbReference>
<dbReference type="Proteomes" id="UP000242418">
    <property type="component" value="Unassembled WGS sequence"/>
</dbReference>
<feature type="signal peptide" evidence="4">
    <location>
        <begin position="1"/>
        <end position="28"/>
    </location>
</feature>
<dbReference type="GO" id="GO:0004519">
    <property type="term" value="F:endonuclease activity"/>
    <property type="evidence" value="ECO:0007669"/>
    <property type="project" value="UniProtKB-KW"/>
</dbReference>
<evidence type="ECO:0000256" key="4">
    <source>
        <dbReference type="SAM" id="SignalP"/>
    </source>
</evidence>
<name>A0AB37ZDS4_9PSED</name>
<comment type="caution">
    <text evidence="6">The sequence shown here is derived from an EMBL/GenBank/DDBJ whole genome shotgun (WGS) entry which is preliminary data.</text>
</comment>
<evidence type="ECO:0000313" key="7">
    <source>
        <dbReference type="Proteomes" id="UP000242418"/>
    </source>
</evidence>
<feature type="domain" description="TNase-like" evidence="5">
    <location>
        <begin position="30"/>
        <end position="151"/>
    </location>
</feature>
<feature type="chain" id="PRO_5044282407" evidence="4">
    <location>
        <begin position="29"/>
        <end position="164"/>
    </location>
</feature>